<gene>
    <name evidence="2" type="ordered locus">M301_0436</name>
</gene>
<feature type="chain" id="PRO_5003094819" description="Transporter" evidence="1">
    <location>
        <begin position="27"/>
        <end position="262"/>
    </location>
</feature>
<dbReference type="eggNOG" id="ENOG5030ENV">
    <property type="taxonomic scope" value="Bacteria"/>
</dbReference>
<keyword evidence="3" id="KW-1185">Reference proteome</keyword>
<proteinExistence type="predicted"/>
<sequence length="262" mass="27927" precursor="true">MNYKIKLKITNLLISTISLLPLASYAEGKLSLTSGVDYSTGKYGQSESTDITYIPFIAKYDTGNTTLKLTVPWVKITGPGDVVGGNTPIVIGTSNRPTTTESGLGDIVFSATQTIAQFGEHNPLLIDLTGKVKFATASSSKGLGTGENDYTAELDAYKSIYTAVTLFGDIGYKKLGDPSGINLNNVWYGSAGFAYKLSPATSAGMMADIRQATMNTSQPLRELTVFLTHKFNANYKLQSYLTGGNTDASTDLGGGLMLGWTF</sequence>
<protein>
    <recommendedName>
        <fullName evidence="4">Transporter</fullName>
    </recommendedName>
</protein>
<evidence type="ECO:0000313" key="3">
    <source>
        <dbReference type="Proteomes" id="UP000000383"/>
    </source>
</evidence>
<reference evidence="2 3" key="2">
    <citation type="journal article" date="2011" name="J. Bacteriol.">
        <title>Genomes of three methylotrophs from a single niche uncover genetic and metabolic divergence of Methylophilaceae.</title>
        <authorList>
            <person name="Lapidus A."/>
            <person name="Clum A."/>
            <person name="Labutti K."/>
            <person name="Kaluzhnaya M.G."/>
            <person name="Lim S."/>
            <person name="Beck D.A."/>
            <person name="Glavina Del Rio T."/>
            <person name="Nolan M."/>
            <person name="Mavromatis K."/>
            <person name="Huntemann M."/>
            <person name="Lucas S."/>
            <person name="Lidstrom M.E."/>
            <person name="Ivanova N."/>
            <person name="Chistoserdova L."/>
        </authorList>
    </citation>
    <scope>NUCLEOTIDE SEQUENCE [LARGE SCALE GENOMIC DNA]</scope>
    <source>
        <strain evidence="2 3">301</strain>
    </source>
</reference>
<dbReference type="RefSeq" id="WP_013147136.1">
    <property type="nucleotide sequence ID" value="NC_014207.1"/>
</dbReference>
<dbReference type="OrthoDB" id="194048at2"/>
<dbReference type="STRING" id="666681.M301_0436"/>
<dbReference type="HOGENOM" id="CLU_093145_0_0_4"/>
<organism evidence="2 3">
    <name type="scientific">Methylotenera versatilis (strain 301)</name>
    <dbReference type="NCBI Taxonomy" id="666681"/>
    <lineage>
        <taxon>Bacteria</taxon>
        <taxon>Pseudomonadati</taxon>
        <taxon>Pseudomonadota</taxon>
        <taxon>Betaproteobacteria</taxon>
        <taxon>Nitrosomonadales</taxon>
        <taxon>Methylophilaceae</taxon>
        <taxon>Methylotenera</taxon>
    </lineage>
</organism>
<keyword evidence="1" id="KW-0732">Signal</keyword>
<feature type="signal peptide" evidence="1">
    <location>
        <begin position="1"/>
        <end position="26"/>
    </location>
</feature>
<evidence type="ECO:0000256" key="1">
    <source>
        <dbReference type="SAM" id="SignalP"/>
    </source>
</evidence>
<dbReference type="KEGG" id="meh:M301_0436"/>
<reference evidence="3" key="1">
    <citation type="submission" date="2010-05" db="EMBL/GenBank/DDBJ databases">
        <title>Complete sequence of Methylotenera sp. 301.</title>
        <authorList>
            <person name="Lucas S."/>
            <person name="Copeland A."/>
            <person name="Lapidus A."/>
            <person name="Cheng J.-F."/>
            <person name="Bruce D."/>
            <person name="Goodwin L."/>
            <person name="Pitluck S."/>
            <person name="Clum A."/>
            <person name="Land M."/>
            <person name="Hauser L."/>
            <person name="Kyrpides N."/>
            <person name="Ivanova N."/>
            <person name="Chistoservova L."/>
            <person name="Kalyuzhnaya M."/>
            <person name="Woyke T."/>
        </authorList>
    </citation>
    <scope>NUCLEOTIDE SEQUENCE [LARGE SCALE GENOMIC DNA]</scope>
    <source>
        <strain evidence="3">301</strain>
    </source>
</reference>
<evidence type="ECO:0008006" key="4">
    <source>
        <dbReference type="Google" id="ProtNLM"/>
    </source>
</evidence>
<evidence type="ECO:0000313" key="2">
    <source>
        <dbReference type="EMBL" id="ADI28820.1"/>
    </source>
</evidence>
<dbReference type="AlphaFoldDB" id="D7DMA9"/>
<dbReference type="EMBL" id="CP002056">
    <property type="protein sequence ID" value="ADI28820.1"/>
    <property type="molecule type" value="Genomic_DNA"/>
</dbReference>
<name>D7DMA9_METV0</name>
<accession>D7DMA9</accession>
<dbReference type="Proteomes" id="UP000000383">
    <property type="component" value="Chromosome"/>
</dbReference>